<name>B0FWS3_ARTSF</name>
<evidence type="ECO:0000256" key="1">
    <source>
        <dbReference type="ARBA" id="ARBA00022837"/>
    </source>
</evidence>
<evidence type="ECO:0000313" key="4">
    <source>
        <dbReference type="EMBL" id="KAK2702984.1"/>
    </source>
</evidence>
<dbReference type="InterPro" id="IPR002048">
    <property type="entry name" value="EF_hand_dom"/>
</dbReference>
<dbReference type="InterPro" id="IPR018247">
    <property type="entry name" value="EF_Hand_1_Ca_BS"/>
</dbReference>
<dbReference type="PROSITE" id="PS50222">
    <property type="entry name" value="EF_HAND_2"/>
    <property type="match status" value="2"/>
</dbReference>
<keyword evidence="1" id="KW-0106">Calcium</keyword>
<reference evidence="4" key="2">
    <citation type="submission" date="2023-07" db="EMBL/GenBank/DDBJ databases">
        <title>Chromosome-level genome assembly of Artemia franciscana.</title>
        <authorList>
            <person name="Jo E."/>
        </authorList>
    </citation>
    <scope>NUCLEOTIDE SEQUENCE</scope>
    <source>
        <tissue evidence="4">Whole body</tissue>
    </source>
</reference>
<dbReference type="EMBL" id="JAVRJZ010000125">
    <property type="protein sequence ID" value="KAK2702984.1"/>
    <property type="molecule type" value="Genomic_DNA"/>
</dbReference>
<dbReference type="AlphaFoldDB" id="B0FWS3"/>
<evidence type="ECO:0000313" key="5">
    <source>
        <dbReference type="Proteomes" id="UP001187531"/>
    </source>
</evidence>
<sequence length="193" mass="22005">MANNWDNRVRFIVRYIYDVDNNGFLDKNDFESMAFRSTVLEGKGTLEATRQKTNTKLYMDLWDKIAELCDFDRNGEVTVDEFKEGMKQICANKTIIQLPKEFRDFIAASFAQIDINGDGLIGIEEFRVDCVNRLAFKDSNAIDASFEALLSEEDRKKGGIDLKTYQELYAAFIGSQDATNRAVHLFGPLPELS</sequence>
<dbReference type="EMBL" id="EU358113">
    <property type="protein sequence ID" value="ABY62755.1"/>
    <property type="molecule type" value="mRNA"/>
</dbReference>
<reference evidence="3" key="1">
    <citation type="submission" date="2007-12" db="EMBL/GenBank/DDBJ databases">
        <title>Isolation of an mRNA from Artemia franciscana for sarcoplasmic calcium-binding protein.</title>
        <authorList>
            <person name="Padooru P."/>
            <person name="Shah T."/>
            <person name="Hoang A."/>
            <person name="Levin H."/>
            <person name="Vershon A.K."/>
            <person name="Nemeroff M.E."/>
        </authorList>
    </citation>
    <scope>NUCLEOTIDE SEQUENCE</scope>
</reference>
<dbReference type="Pfam" id="PF13202">
    <property type="entry name" value="EF-hand_5"/>
    <property type="match status" value="1"/>
</dbReference>
<proteinExistence type="evidence at transcript level"/>
<dbReference type="GO" id="GO:0005509">
    <property type="term" value="F:calcium ion binding"/>
    <property type="evidence" value="ECO:0007669"/>
    <property type="project" value="InterPro"/>
</dbReference>
<dbReference type="InterPro" id="IPR011992">
    <property type="entry name" value="EF-hand-dom_pair"/>
</dbReference>
<keyword evidence="5" id="KW-1185">Reference proteome</keyword>
<dbReference type="PROSITE" id="PS00018">
    <property type="entry name" value="EF_HAND_1"/>
    <property type="match status" value="3"/>
</dbReference>
<feature type="domain" description="EF-hand" evidence="2">
    <location>
        <begin position="57"/>
        <end position="92"/>
    </location>
</feature>
<dbReference type="Pfam" id="PF13499">
    <property type="entry name" value="EF-hand_7"/>
    <property type="match status" value="1"/>
</dbReference>
<dbReference type="Gene3D" id="1.10.238.10">
    <property type="entry name" value="EF-hand"/>
    <property type="match status" value="1"/>
</dbReference>
<gene>
    <name evidence="3" type="primary">SCP1</name>
    <name evidence="4" type="ORF">QYM36_018440</name>
</gene>
<accession>B0FWS3</accession>
<dbReference type="SUPFAM" id="SSF47473">
    <property type="entry name" value="EF-hand"/>
    <property type="match status" value="1"/>
</dbReference>
<dbReference type="Proteomes" id="UP001187531">
    <property type="component" value="Unassembled WGS sequence"/>
</dbReference>
<feature type="domain" description="EF-hand" evidence="2">
    <location>
        <begin position="101"/>
        <end position="136"/>
    </location>
</feature>
<dbReference type="SMART" id="SM00054">
    <property type="entry name" value="EFh"/>
    <property type="match status" value="3"/>
</dbReference>
<evidence type="ECO:0000313" key="3">
    <source>
        <dbReference type="EMBL" id="ABY62755.1"/>
    </source>
</evidence>
<organism evidence="3">
    <name type="scientific">Artemia franciscana</name>
    <name type="common">Brine shrimp</name>
    <name type="synonym">Artemia sanfranciscana</name>
    <dbReference type="NCBI Taxonomy" id="6661"/>
    <lineage>
        <taxon>Eukaryota</taxon>
        <taxon>Metazoa</taxon>
        <taxon>Ecdysozoa</taxon>
        <taxon>Arthropoda</taxon>
        <taxon>Crustacea</taxon>
        <taxon>Branchiopoda</taxon>
        <taxon>Anostraca</taxon>
        <taxon>Artemiidae</taxon>
        <taxon>Artemia</taxon>
    </lineage>
</organism>
<protein>
    <submittedName>
        <fullName evidence="3">Sarcoplasmic calcium-binding protein</fullName>
    </submittedName>
</protein>
<evidence type="ECO:0000259" key="2">
    <source>
        <dbReference type="PROSITE" id="PS50222"/>
    </source>
</evidence>